<feature type="domain" description="PRC-barrel" evidence="1">
    <location>
        <begin position="12"/>
        <end position="87"/>
    </location>
</feature>
<dbReference type="Pfam" id="PF05239">
    <property type="entry name" value="PRC"/>
    <property type="match status" value="1"/>
</dbReference>
<organism evidence="2 3">
    <name type="scientific">Rubellimicrobium mesophilum DSM 19309</name>
    <dbReference type="NCBI Taxonomy" id="442562"/>
    <lineage>
        <taxon>Bacteria</taxon>
        <taxon>Pseudomonadati</taxon>
        <taxon>Pseudomonadota</taxon>
        <taxon>Alphaproteobacteria</taxon>
        <taxon>Rhodobacterales</taxon>
        <taxon>Roseobacteraceae</taxon>
        <taxon>Rubellimicrobium</taxon>
    </lineage>
</organism>
<dbReference type="Gene3D" id="2.30.30.240">
    <property type="entry name" value="PRC-barrel domain"/>
    <property type="match status" value="1"/>
</dbReference>
<name>A0A017HM09_9RHOB</name>
<gene>
    <name evidence="2" type="ORF">Rumeso_03289</name>
</gene>
<sequence>MPGHDSSPSPVISSDRVKGTAVFGAEGRQVGTIDHLVIEKASGRIVYAVMSFGGPLGLGRDSYPIPWAALAYDTTVGGYVTSITEEQLRAAPAHPEDWAQDREWEEATHTHYGLPYYWV</sequence>
<dbReference type="RefSeq" id="WP_037278064.1">
    <property type="nucleotide sequence ID" value="NZ_KK088553.1"/>
</dbReference>
<dbReference type="Proteomes" id="UP000019666">
    <property type="component" value="Unassembled WGS sequence"/>
</dbReference>
<dbReference type="OrthoDB" id="7274881at2"/>
<dbReference type="AlphaFoldDB" id="A0A017HM09"/>
<keyword evidence="3" id="KW-1185">Reference proteome</keyword>
<dbReference type="STRING" id="442562.Rumeso_03289"/>
<dbReference type="InterPro" id="IPR027275">
    <property type="entry name" value="PRC-brl_dom"/>
</dbReference>
<evidence type="ECO:0000313" key="3">
    <source>
        <dbReference type="Proteomes" id="UP000019666"/>
    </source>
</evidence>
<proteinExistence type="predicted"/>
<dbReference type="PANTHER" id="PTHR36505">
    <property type="entry name" value="BLR1072 PROTEIN"/>
    <property type="match status" value="1"/>
</dbReference>
<evidence type="ECO:0000259" key="1">
    <source>
        <dbReference type="Pfam" id="PF05239"/>
    </source>
</evidence>
<accession>A0A017HM09</accession>
<reference evidence="2 3" key="1">
    <citation type="submission" date="2013-02" db="EMBL/GenBank/DDBJ databases">
        <authorList>
            <person name="Fiebig A."/>
            <person name="Goeker M."/>
            <person name="Klenk H.-P.P."/>
        </authorList>
    </citation>
    <scope>NUCLEOTIDE SEQUENCE [LARGE SCALE GENOMIC DNA]</scope>
    <source>
        <strain evidence="2 3">DSM 19309</strain>
    </source>
</reference>
<comment type="caution">
    <text evidence="2">The sequence shown here is derived from an EMBL/GenBank/DDBJ whole genome shotgun (WGS) entry which is preliminary data.</text>
</comment>
<dbReference type="InterPro" id="IPR011033">
    <property type="entry name" value="PRC_barrel-like_sf"/>
</dbReference>
<dbReference type="EMBL" id="AOSK01000091">
    <property type="protein sequence ID" value="EYD75193.1"/>
    <property type="molecule type" value="Genomic_DNA"/>
</dbReference>
<protein>
    <recommendedName>
        <fullName evidence="1">PRC-barrel domain-containing protein</fullName>
    </recommendedName>
</protein>
<dbReference type="HOGENOM" id="CLU_108884_2_0_5"/>
<evidence type="ECO:0000313" key="2">
    <source>
        <dbReference type="EMBL" id="EYD75193.1"/>
    </source>
</evidence>
<dbReference type="SUPFAM" id="SSF50346">
    <property type="entry name" value="PRC-barrel domain"/>
    <property type="match status" value="1"/>
</dbReference>
<dbReference type="PANTHER" id="PTHR36505:SF1">
    <property type="entry name" value="BLR1072 PROTEIN"/>
    <property type="match status" value="1"/>
</dbReference>